<dbReference type="AlphaFoldDB" id="A0A5Q6PIG8"/>
<dbReference type="Proteomes" id="UP000323225">
    <property type="component" value="Unassembled WGS sequence"/>
</dbReference>
<evidence type="ECO:0000256" key="1">
    <source>
        <dbReference type="SAM" id="MobiDB-lite"/>
    </source>
</evidence>
<gene>
    <name evidence="2" type="ORF">F0M16_10425</name>
</gene>
<comment type="caution">
    <text evidence="2">The sequence shown here is derived from an EMBL/GenBank/DDBJ whole genome shotgun (WGS) entry which is preliminary data.</text>
</comment>
<organism evidence="2 3">
    <name type="scientific">Vibrio cholerae</name>
    <dbReference type="NCBI Taxonomy" id="666"/>
    <lineage>
        <taxon>Bacteria</taxon>
        <taxon>Pseudomonadati</taxon>
        <taxon>Pseudomonadota</taxon>
        <taxon>Gammaproteobacteria</taxon>
        <taxon>Vibrionales</taxon>
        <taxon>Vibrionaceae</taxon>
        <taxon>Vibrio</taxon>
    </lineage>
</organism>
<proteinExistence type="predicted"/>
<evidence type="ECO:0000313" key="2">
    <source>
        <dbReference type="EMBL" id="KAA1254673.1"/>
    </source>
</evidence>
<name>A0A5Q6PIG8_VIBCL</name>
<protein>
    <submittedName>
        <fullName evidence="2">Uncharacterized protein</fullName>
    </submittedName>
</protein>
<feature type="region of interest" description="Disordered" evidence="1">
    <location>
        <begin position="1"/>
        <end position="24"/>
    </location>
</feature>
<reference evidence="2 3" key="1">
    <citation type="submission" date="2019-09" db="EMBL/GenBank/DDBJ databases">
        <authorList>
            <person name="Kritzky A."/>
            <person name="Schelkanova E.Y."/>
            <person name="Alkhova Z.V."/>
            <person name="Smirnova N.I."/>
        </authorList>
    </citation>
    <scope>NUCLEOTIDE SEQUENCE [LARGE SCALE GENOMIC DNA]</scope>
    <source>
        <strain evidence="2 3">M1526</strain>
    </source>
</reference>
<sequence length="134" mass="15468">MMDLASQFTQHDQNVGQQDNGYMHHQEHNGLANQEQGTSLSDAQLLEQFREIQQIELASSNKLIELQTRLSESEKRMKQLTQIAREKYGVQSLKELKELLASNQAHNQQVIPQAYQKAINIRDNIRNIEQKIGQ</sequence>
<evidence type="ECO:0000313" key="3">
    <source>
        <dbReference type="Proteomes" id="UP000323225"/>
    </source>
</evidence>
<accession>A0A5Q6PIG8</accession>
<feature type="compositionally biased region" description="Polar residues" evidence="1">
    <location>
        <begin position="1"/>
        <end position="20"/>
    </location>
</feature>
<dbReference type="EMBL" id="VUAA01000010">
    <property type="protein sequence ID" value="KAA1254673.1"/>
    <property type="molecule type" value="Genomic_DNA"/>
</dbReference>